<dbReference type="EMBL" id="DSBX01000250">
    <property type="protein sequence ID" value="HDQ99939.1"/>
    <property type="molecule type" value="Genomic_DNA"/>
</dbReference>
<dbReference type="GO" id="GO:0006508">
    <property type="term" value="P:proteolysis"/>
    <property type="evidence" value="ECO:0007669"/>
    <property type="project" value="UniProtKB-KW"/>
</dbReference>
<keyword evidence="10" id="KW-0472">Membrane</keyword>
<dbReference type="InterPro" id="IPR036950">
    <property type="entry name" value="PBP_transglycosylase"/>
</dbReference>
<dbReference type="Pfam" id="PF00905">
    <property type="entry name" value="Transpeptidase"/>
    <property type="match status" value="1"/>
</dbReference>
<feature type="domain" description="Glycosyl transferase family 51" evidence="17">
    <location>
        <begin position="58"/>
        <end position="229"/>
    </location>
</feature>
<evidence type="ECO:0000256" key="13">
    <source>
        <dbReference type="ARBA" id="ARBA00044770"/>
    </source>
</evidence>
<dbReference type="Gene3D" id="3.40.710.10">
    <property type="entry name" value="DD-peptidase/beta-lactamase superfamily"/>
    <property type="match status" value="1"/>
</dbReference>
<dbReference type="GO" id="GO:0008955">
    <property type="term" value="F:peptidoglycan glycosyltransferase activity"/>
    <property type="evidence" value="ECO:0007669"/>
    <property type="project" value="UniProtKB-EC"/>
</dbReference>
<accession>A0A7V0T684</accession>
<keyword evidence="11" id="KW-0511">Multifunctional enzyme</keyword>
<keyword evidence="7" id="KW-0378">Hydrolase</keyword>
<sequence>MTRGKVVLLGLAVLLALAGAIAVAGWFNLRAGLPSAEEVAGYQAPASTRVYDRHNRLVHEFFIEKRRPVRLDAIPEALREGILLVEDRRFYSHWGIDVARVPGLAWWMLRHPGRLKGTSTITQQLARSIFLTFERTVTRKLREAVLALEIERRFSKDEILEMYLNQVWLGGPVYGVESAAERYFGKRVADLSIAEAATIAAMVANPGWYSPYRHQERLVTRRNFFLGKLHDHDVITPDQFKQARAESLMVLPLRDGRNEAPYFIEEIRRHLMDSYGPDFVYRSGAAVHTTLDLDIQRIANQALESRLARLEEGYRLRHSKAWYDSVADSDTAPGLPAYLQGALVVMDVPTGEILALIGGREYRHSEWNRATQAARQTGSVFKPFVWCAALDNGYTVADIVVDSTVEIKIRGQPPYRPRNYDLKMLGPVSMRRALALSRNLVAVRLAEKLGPQLIARYANLCGVSQKLPPVYSLALGSAEVPVIEMTAAFNTFANQGRRVKPALIRTVRDHRGLLVEERQTEIQPVLARETAYLMTSMMESVVNEGTATIIRNLGYSGPAAGKTGTTDDYSDAWYVGYTPALTCGVWVGYDRKRTIYRGATGGGVAAPIWAELMKGIRADTLAPGRFEVPPEIVTAPVCEQSGMLATPRCPRVRYEVFNRTAQPAQACDEHEMPLPRPAPDSFIPLVPAGDGN</sequence>
<dbReference type="Pfam" id="PF00912">
    <property type="entry name" value="Transgly"/>
    <property type="match status" value="1"/>
</dbReference>
<evidence type="ECO:0000256" key="1">
    <source>
        <dbReference type="ARBA" id="ARBA00004236"/>
    </source>
</evidence>
<evidence type="ECO:0000256" key="2">
    <source>
        <dbReference type="ARBA" id="ARBA00022475"/>
    </source>
</evidence>
<dbReference type="InterPro" id="IPR001460">
    <property type="entry name" value="PCN-bd_Tpept"/>
</dbReference>
<evidence type="ECO:0000256" key="3">
    <source>
        <dbReference type="ARBA" id="ARBA00022645"/>
    </source>
</evidence>
<comment type="catalytic activity">
    <reaction evidence="14">
        <text>[GlcNAc-(1-&gt;4)-Mur2Ac(oyl-L-Ala-gamma-D-Glu-L-Lys-D-Ala-D-Ala)](n)-di-trans,octa-cis-undecaprenyl diphosphate + beta-D-GlcNAc-(1-&gt;4)-Mur2Ac(oyl-L-Ala-gamma-D-Glu-L-Lys-D-Ala-D-Ala)-di-trans,octa-cis-undecaprenyl diphosphate = [GlcNAc-(1-&gt;4)-Mur2Ac(oyl-L-Ala-gamma-D-Glu-L-Lys-D-Ala-D-Ala)](n+1)-di-trans,octa-cis-undecaprenyl diphosphate + di-trans,octa-cis-undecaprenyl diphosphate + H(+)</text>
        <dbReference type="Rhea" id="RHEA:23708"/>
        <dbReference type="Rhea" id="RHEA-COMP:9602"/>
        <dbReference type="Rhea" id="RHEA-COMP:9603"/>
        <dbReference type="ChEBI" id="CHEBI:15378"/>
        <dbReference type="ChEBI" id="CHEBI:58405"/>
        <dbReference type="ChEBI" id="CHEBI:60033"/>
        <dbReference type="ChEBI" id="CHEBI:78435"/>
        <dbReference type="EC" id="2.4.99.28"/>
    </reaction>
</comment>
<evidence type="ECO:0000313" key="18">
    <source>
        <dbReference type="EMBL" id="HDQ99939.1"/>
    </source>
</evidence>
<dbReference type="GO" id="GO:0030288">
    <property type="term" value="C:outer membrane-bounded periplasmic space"/>
    <property type="evidence" value="ECO:0007669"/>
    <property type="project" value="TreeGrafter"/>
</dbReference>
<keyword evidence="3" id="KW-0121">Carboxypeptidase</keyword>
<keyword evidence="12" id="KW-0961">Cell wall biogenesis/degradation</keyword>
<evidence type="ECO:0000256" key="10">
    <source>
        <dbReference type="ARBA" id="ARBA00023136"/>
    </source>
</evidence>
<keyword evidence="8" id="KW-0133">Cell shape</keyword>
<dbReference type="PANTHER" id="PTHR32282:SF11">
    <property type="entry name" value="PENICILLIN-BINDING PROTEIN 1B"/>
    <property type="match status" value="1"/>
</dbReference>
<evidence type="ECO:0000256" key="9">
    <source>
        <dbReference type="ARBA" id="ARBA00022984"/>
    </source>
</evidence>
<name>A0A7V0T684_UNCW3</name>
<protein>
    <recommendedName>
        <fullName evidence="13">peptidoglycan glycosyltransferase</fullName>
        <ecNumber evidence="13">2.4.99.28</ecNumber>
    </recommendedName>
</protein>
<comment type="subcellular location">
    <subcellularLocation>
        <location evidence="1">Cell membrane</location>
    </subcellularLocation>
</comment>
<evidence type="ECO:0000256" key="11">
    <source>
        <dbReference type="ARBA" id="ARBA00023268"/>
    </source>
</evidence>
<evidence type="ECO:0000256" key="12">
    <source>
        <dbReference type="ARBA" id="ARBA00023316"/>
    </source>
</evidence>
<keyword evidence="2" id="KW-1003">Cell membrane</keyword>
<evidence type="ECO:0000259" key="16">
    <source>
        <dbReference type="Pfam" id="PF00905"/>
    </source>
</evidence>
<dbReference type="InterPro" id="IPR050396">
    <property type="entry name" value="Glycosyltr_51/Transpeptidase"/>
</dbReference>
<dbReference type="InterPro" id="IPR023346">
    <property type="entry name" value="Lysozyme-like_dom_sf"/>
</dbReference>
<keyword evidence="9" id="KW-0573">Peptidoglycan synthesis</keyword>
<dbReference type="GO" id="GO:0008360">
    <property type="term" value="P:regulation of cell shape"/>
    <property type="evidence" value="ECO:0007669"/>
    <property type="project" value="UniProtKB-KW"/>
</dbReference>
<dbReference type="NCBIfam" id="TIGR02074">
    <property type="entry name" value="PBP_1a_fam"/>
    <property type="match status" value="1"/>
</dbReference>
<dbReference type="GO" id="GO:0071555">
    <property type="term" value="P:cell wall organization"/>
    <property type="evidence" value="ECO:0007669"/>
    <property type="project" value="UniProtKB-KW"/>
</dbReference>
<evidence type="ECO:0000259" key="17">
    <source>
        <dbReference type="Pfam" id="PF00912"/>
    </source>
</evidence>
<gene>
    <name evidence="18" type="ORF">ENN51_06620</name>
</gene>
<evidence type="ECO:0000256" key="6">
    <source>
        <dbReference type="ARBA" id="ARBA00022679"/>
    </source>
</evidence>
<evidence type="ECO:0000256" key="7">
    <source>
        <dbReference type="ARBA" id="ARBA00022801"/>
    </source>
</evidence>
<dbReference type="GO" id="GO:0004180">
    <property type="term" value="F:carboxypeptidase activity"/>
    <property type="evidence" value="ECO:0007669"/>
    <property type="project" value="UniProtKB-KW"/>
</dbReference>
<dbReference type="EC" id="2.4.99.28" evidence="13"/>
<dbReference type="GO" id="GO:0009252">
    <property type="term" value="P:peptidoglycan biosynthetic process"/>
    <property type="evidence" value="ECO:0007669"/>
    <property type="project" value="UniProtKB-KW"/>
</dbReference>
<dbReference type="PANTHER" id="PTHR32282">
    <property type="entry name" value="BINDING PROTEIN TRANSPEPTIDASE, PUTATIVE-RELATED"/>
    <property type="match status" value="1"/>
</dbReference>
<dbReference type="SUPFAM" id="SSF56601">
    <property type="entry name" value="beta-lactamase/transpeptidase-like"/>
    <property type="match status" value="1"/>
</dbReference>
<feature type="region of interest" description="Disordered" evidence="15">
    <location>
        <begin position="670"/>
        <end position="692"/>
    </location>
</feature>
<keyword evidence="6" id="KW-0808">Transferase</keyword>
<evidence type="ECO:0000256" key="15">
    <source>
        <dbReference type="SAM" id="MobiDB-lite"/>
    </source>
</evidence>
<keyword evidence="5" id="KW-0328">Glycosyltransferase</keyword>
<evidence type="ECO:0000256" key="4">
    <source>
        <dbReference type="ARBA" id="ARBA00022670"/>
    </source>
</evidence>
<keyword evidence="4" id="KW-0645">Protease</keyword>
<dbReference type="GO" id="GO:0005886">
    <property type="term" value="C:plasma membrane"/>
    <property type="evidence" value="ECO:0007669"/>
    <property type="project" value="UniProtKB-SubCell"/>
</dbReference>
<evidence type="ECO:0000256" key="5">
    <source>
        <dbReference type="ARBA" id="ARBA00022676"/>
    </source>
</evidence>
<feature type="domain" description="Penicillin-binding protein transpeptidase" evidence="16">
    <location>
        <begin position="341"/>
        <end position="614"/>
    </location>
</feature>
<reference evidence="18" key="1">
    <citation type="journal article" date="2020" name="mSystems">
        <title>Genome- and Community-Level Interaction Insights into Carbon Utilization and Element Cycling Functions of Hydrothermarchaeota in Hydrothermal Sediment.</title>
        <authorList>
            <person name="Zhou Z."/>
            <person name="Liu Y."/>
            <person name="Xu W."/>
            <person name="Pan J."/>
            <person name="Luo Z.H."/>
            <person name="Li M."/>
        </authorList>
    </citation>
    <scope>NUCLEOTIDE SEQUENCE [LARGE SCALE GENOMIC DNA]</scope>
    <source>
        <strain evidence="18">SpSt-1182</strain>
    </source>
</reference>
<dbReference type="GO" id="GO:0008658">
    <property type="term" value="F:penicillin binding"/>
    <property type="evidence" value="ECO:0007669"/>
    <property type="project" value="InterPro"/>
</dbReference>
<dbReference type="AlphaFoldDB" id="A0A7V0T684"/>
<evidence type="ECO:0000256" key="8">
    <source>
        <dbReference type="ARBA" id="ARBA00022960"/>
    </source>
</evidence>
<evidence type="ECO:0000256" key="14">
    <source>
        <dbReference type="ARBA" id="ARBA00049902"/>
    </source>
</evidence>
<comment type="caution">
    <text evidence="18">The sequence shown here is derived from an EMBL/GenBank/DDBJ whole genome shotgun (WGS) entry which is preliminary data.</text>
</comment>
<proteinExistence type="predicted"/>
<dbReference type="Proteomes" id="UP000885672">
    <property type="component" value="Unassembled WGS sequence"/>
</dbReference>
<dbReference type="InterPro" id="IPR012338">
    <property type="entry name" value="Beta-lactam/transpept-like"/>
</dbReference>
<dbReference type="SUPFAM" id="SSF53955">
    <property type="entry name" value="Lysozyme-like"/>
    <property type="match status" value="1"/>
</dbReference>
<dbReference type="Gene3D" id="1.10.3810.10">
    <property type="entry name" value="Biosynthetic peptidoglycan transglycosylase-like"/>
    <property type="match status" value="1"/>
</dbReference>
<organism evidence="18">
    <name type="scientific">candidate division WOR-3 bacterium</name>
    <dbReference type="NCBI Taxonomy" id="2052148"/>
    <lineage>
        <taxon>Bacteria</taxon>
        <taxon>Bacteria division WOR-3</taxon>
    </lineage>
</organism>
<dbReference type="InterPro" id="IPR001264">
    <property type="entry name" value="Glyco_trans_51"/>
</dbReference>